<dbReference type="OrthoDB" id="6612379at2759"/>
<sequence>MNRSCIPSNENPTPGQPHNHDLSDISKRLTYSRYAMKEEVALTRDKPSHIFAQVISTFYYDVEAMMPREEICKSNMRYQRLAPPVPPELCRCHKPAECTITTNKQQFILYDNEQNVENSLLVFCIPDSLQLLLKLHVTSGRRGRDFFCSNKKSKKTRFQCAFCDSFVK</sequence>
<proteinExistence type="predicted"/>
<protein>
    <submittedName>
        <fullName evidence="2">Uncharacterized protein</fullName>
    </submittedName>
</protein>
<name>A0A8B6DYL1_MYTGA</name>
<gene>
    <name evidence="2" type="ORF">MGAL_10B075209</name>
</gene>
<evidence type="ECO:0000313" key="3">
    <source>
        <dbReference type="Proteomes" id="UP000596742"/>
    </source>
</evidence>
<dbReference type="EMBL" id="UYJE01004338">
    <property type="protein sequence ID" value="VDI27168.1"/>
    <property type="molecule type" value="Genomic_DNA"/>
</dbReference>
<dbReference type="Proteomes" id="UP000596742">
    <property type="component" value="Unassembled WGS sequence"/>
</dbReference>
<comment type="caution">
    <text evidence="2">The sequence shown here is derived from an EMBL/GenBank/DDBJ whole genome shotgun (WGS) entry which is preliminary data.</text>
</comment>
<accession>A0A8B6DYL1</accession>
<dbReference type="AlphaFoldDB" id="A0A8B6DYL1"/>
<keyword evidence="3" id="KW-1185">Reference proteome</keyword>
<organism evidence="2 3">
    <name type="scientific">Mytilus galloprovincialis</name>
    <name type="common">Mediterranean mussel</name>
    <dbReference type="NCBI Taxonomy" id="29158"/>
    <lineage>
        <taxon>Eukaryota</taxon>
        <taxon>Metazoa</taxon>
        <taxon>Spiralia</taxon>
        <taxon>Lophotrochozoa</taxon>
        <taxon>Mollusca</taxon>
        <taxon>Bivalvia</taxon>
        <taxon>Autobranchia</taxon>
        <taxon>Pteriomorphia</taxon>
        <taxon>Mytilida</taxon>
        <taxon>Mytiloidea</taxon>
        <taxon>Mytilidae</taxon>
        <taxon>Mytilinae</taxon>
        <taxon>Mytilus</taxon>
    </lineage>
</organism>
<evidence type="ECO:0000256" key="1">
    <source>
        <dbReference type="SAM" id="MobiDB-lite"/>
    </source>
</evidence>
<reference evidence="2" key="1">
    <citation type="submission" date="2018-11" db="EMBL/GenBank/DDBJ databases">
        <authorList>
            <person name="Alioto T."/>
            <person name="Alioto T."/>
        </authorList>
    </citation>
    <scope>NUCLEOTIDE SEQUENCE</scope>
</reference>
<evidence type="ECO:0000313" key="2">
    <source>
        <dbReference type="EMBL" id="VDI27168.1"/>
    </source>
</evidence>
<feature type="compositionally biased region" description="Polar residues" evidence="1">
    <location>
        <begin position="1"/>
        <end position="13"/>
    </location>
</feature>
<feature type="region of interest" description="Disordered" evidence="1">
    <location>
        <begin position="1"/>
        <end position="23"/>
    </location>
</feature>